<keyword evidence="7 13" id="KW-0732">Signal</keyword>
<keyword evidence="17" id="KW-1185">Reference proteome</keyword>
<dbReference type="GO" id="GO:0046872">
    <property type="term" value="F:metal ion binding"/>
    <property type="evidence" value="ECO:0007669"/>
    <property type="project" value="UniProtKB-KW"/>
</dbReference>
<evidence type="ECO:0000256" key="13">
    <source>
        <dbReference type="SAM" id="SignalP"/>
    </source>
</evidence>
<feature type="chain" id="PRO_5035286805" evidence="13">
    <location>
        <begin position="25"/>
        <end position="834"/>
    </location>
</feature>
<dbReference type="PROSITE" id="PS00523">
    <property type="entry name" value="SULFATASE_1"/>
    <property type="match status" value="1"/>
</dbReference>
<dbReference type="InterPro" id="IPR024607">
    <property type="entry name" value="Sulfatase_CS"/>
</dbReference>
<evidence type="ECO:0000256" key="2">
    <source>
        <dbReference type="ARBA" id="ARBA00004240"/>
    </source>
</evidence>
<keyword evidence="6" id="KW-0479">Metal-binding</keyword>
<feature type="signal peptide" evidence="13">
    <location>
        <begin position="1"/>
        <end position="24"/>
    </location>
</feature>
<proteinExistence type="inferred from homology"/>
<comment type="subcellular location">
    <subcellularLocation>
        <location evidence="3">Cell surface</location>
    </subcellularLocation>
    <subcellularLocation>
        <location evidence="2">Endoplasmic reticulum</location>
    </subcellularLocation>
    <subcellularLocation>
        <location evidence="4">Golgi apparatus</location>
        <location evidence="4">Golgi stack</location>
    </subcellularLocation>
</comment>
<protein>
    <submittedName>
        <fullName evidence="16">Uncharacterized protein</fullName>
    </submittedName>
</protein>
<feature type="domain" description="Sulfatase N-terminal" evidence="14">
    <location>
        <begin position="30"/>
        <end position="362"/>
    </location>
</feature>
<dbReference type="EMBL" id="CAKAEH010000223">
    <property type="protein sequence ID" value="CAG9530318.1"/>
    <property type="molecule type" value="Genomic_DNA"/>
</dbReference>
<dbReference type="OrthoDB" id="96314at2759"/>
<evidence type="ECO:0000313" key="16">
    <source>
        <dbReference type="EMBL" id="CAG9530318.1"/>
    </source>
</evidence>
<evidence type="ECO:0000256" key="9">
    <source>
        <dbReference type="ARBA" id="ARBA00022824"/>
    </source>
</evidence>
<evidence type="ECO:0000256" key="4">
    <source>
        <dbReference type="ARBA" id="ARBA00004348"/>
    </source>
</evidence>
<evidence type="ECO:0000256" key="8">
    <source>
        <dbReference type="ARBA" id="ARBA00022801"/>
    </source>
</evidence>
<dbReference type="AlphaFoldDB" id="A0A8J2LWZ1"/>
<keyword evidence="11" id="KW-0333">Golgi apparatus</keyword>
<dbReference type="InterPro" id="IPR000917">
    <property type="entry name" value="Sulfatase_N"/>
</dbReference>
<keyword evidence="8" id="KW-0378">Hydrolase</keyword>
<dbReference type="GO" id="GO:0005795">
    <property type="term" value="C:Golgi stack"/>
    <property type="evidence" value="ECO:0007669"/>
    <property type="project" value="UniProtKB-SubCell"/>
</dbReference>
<comment type="caution">
    <text evidence="16">The sequence shown here is derived from an EMBL/GenBank/DDBJ whole genome shotgun (WGS) entry which is preliminary data.</text>
</comment>
<comment type="cofactor">
    <cofactor evidence="1">
        <name>Ca(2+)</name>
        <dbReference type="ChEBI" id="CHEBI:29108"/>
    </cofactor>
</comment>
<dbReference type="Proteomes" id="UP000746747">
    <property type="component" value="Unassembled WGS sequence"/>
</dbReference>
<evidence type="ECO:0000256" key="5">
    <source>
        <dbReference type="ARBA" id="ARBA00008779"/>
    </source>
</evidence>
<gene>
    <name evidence="16" type="ORF">CJOHNSTONI_LOCUS830</name>
</gene>
<dbReference type="Gene3D" id="3.40.720.10">
    <property type="entry name" value="Alkaline Phosphatase, subunit A"/>
    <property type="match status" value="1"/>
</dbReference>
<dbReference type="Pfam" id="PF12548">
    <property type="entry name" value="DUF3740"/>
    <property type="match status" value="1"/>
</dbReference>
<dbReference type="GO" id="GO:0005539">
    <property type="term" value="F:glycosaminoglycan binding"/>
    <property type="evidence" value="ECO:0007669"/>
    <property type="project" value="TreeGrafter"/>
</dbReference>
<dbReference type="CDD" id="cd16147">
    <property type="entry name" value="G6S"/>
    <property type="match status" value="1"/>
</dbReference>
<name>A0A8J2LWZ1_9BILA</name>
<reference evidence="16" key="1">
    <citation type="submission" date="2021-09" db="EMBL/GenBank/DDBJ databases">
        <authorList>
            <consortium name="Pathogen Informatics"/>
        </authorList>
    </citation>
    <scope>NUCLEOTIDE SEQUENCE</scope>
</reference>
<evidence type="ECO:0000256" key="7">
    <source>
        <dbReference type="ARBA" id="ARBA00022729"/>
    </source>
</evidence>
<evidence type="ECO:0000256" key="10">
    <source>
        <dbReference type="ARBA" id="ARBA00022837"/>
    </source>
</evidence>
<feature type="domain" description="Extracellular sulfatase C-terminal" evidence="15">
    <location>
        <begin position="503"/>
        <end position="635"/>
    </location>
</feature>
<dbReference type="PANTHER" id="PTHR43108:SF16">
    <property type="entry name" value="EXTRACELLULAR SULFATASE SULF-1 HOMOLOG"/>
    <property type="match status" value="1"/>
</dbReference>
<evidence type="ECO:0000259" key="15">
    <source>
        <dbReference type="Pfam" id="PF12548"/>
    </source>
</evidence>
<dbReference type="InterPro" id="IPR024609">
    <property type="entry name" value="Extracellular_sulfatase_C"/>
</dbReference>
<dbReference type="GO" id="GO:0009986">
    <property type="term" value="C:cell surface"/>
    <property type="evidence" value="ECO:0007669"/>
    <property type="project" value="UniProtKB-SubCell"/>
</dbReference>
<evidence type="ECO:0000313" key="17">
    <source>
        <dbReference type="Proteomes" id="UP000746747"/>
    </source>
</evidence>
<keyword evidence="9" id="KW-0256">Endoplasmic reticulum</keyword>
<accession>A0A8J2LWZ1</accession>
<dbReference type="GO" id="GO:0008449">
    <property type="term" value="F:N-acetylglucosamine-6-sulfatase activity"/>
    <property type="evidence" value="ECO:0007669"/>
    <property type="project" value="TreeGrafter"/>
</dbReference>
<evidence type="ECO:0000256" key="11">
    <source>
        <dbReference type="ARBA" id="ARBA00023034"/>
    </source>
</evidence>
<evidence type="ECO:0000256" key="3">
    <source>
        <dbReference type="ARBA" id="ARBA00004241"/>
    </source>
</evidence>
<evidence type="ECO:0000256" key="6">
    <source>
        <dbReference type="ARBA" id="ARBA00022723"/>
    </source>
</evidence>
<organism evidence="16 17">
    <name type="scientific">Cercopithifilaria johnstoni</name>
    <dbReference type="NCBI Taxonomy" id="2874296"/>
    <lineage>
        <taxon>Eukaryota</taxon>
        <taxon>Metazoa</taxon>
        <taxon>Ecdysozoa</taxon>
        <taxon>Nematoda</taxon>
        <taxon>Chromadorea</taxon>
        <taxon>Rhabditida</taxon>
        <taxon>Spirurina</taxon>
        <taxon>Spiruromorpha</taxon>
        <taxon>Filarioidea</taxon>
        <taxon>Onchocercidae</taxon>
        <taxon>Cercopithifilaria</taxon>
    </lineage>
</organism>
<evidence type="ECO:0000259" key="14">
    <source>
        <dbReference type="Pfam" id="PF00884"/>
    </source>
</evidence>
<evidence type="ECO:0000256" key="12">
    <source>
        <dbReference type="ARBA" id="ARBA00023180"/>
    </source>
</evidence>
<keyword evidence="10" id="KW-0106">Calcium</keyword>
<dbReference type="SUPFAM" id="SSF53649">
    <property type="entry name" value="Alkaline phosphatase-like"/>
    <property type="match status" value="2"/>
</dbReference>
<keyword evidence="12" id="KW-0325">Glycoprotein</keyword>
<dbReference type="Pfam" id="PF00884">
    <property type="entry name" value="Sulfatase"/>
    <property type="match status" value="1"/>
</dbReference>
<sequence>MIISGFICLVQLTYLLWYASTLEARSPTRPNIILIMTDDQDIELGSMQFMPKTVHLLKERGVTFNSGFASTPICCPSRSSILTGMYAHNHHVLTNNHNCSGNDWRNNYEKNTFAVYLKNEAGYTTAYFGKYLNEYTGSYIPPGWDHWMGLLRNSRFYNYTINVNGNKIKHGWDYEKDYFTDLIANDTIAFIQQLHREDPFKPYMIVLSFPAPHGPEDPAPQYSTWFQDVETHRTEAWNYAPNPDKQWLLQHTGRMEPVHVIFTDILHRRRLQTLQSVDSNIQKLINELRDLGDLSNTVFIYTSDHGYHLGQFGLVKGKNMPYEFDIRVPYFIRGPGFPKNITIREPVMNVDIAPTILDIAGIAVPRHMDGCSLVQLVRQYDKQKRKTKKEARKTKEFKWRDTVLIERGKMTKLTRIRDRFMKQRGQLNKDARVQKACTRSEFREPCRKGQQWKCIHDSYGKWRIFKCQASVDIIKECDCSVEATLKQRYRRSRRKNERISVRRTVTIAELDEEGETVSLDETLRRFWEEEFLQYIQEKEVMESGEWYQGVFENRNDGENEPNDIRIKRSIKMEKARIGSLCVRYNTSVICKPKVFRDSKLWTIHKAKVDDRIENLRRKLLLYKDMRRALKRRRPLASSKFPPSSDLSGCICRGTRARLLGNESSRSDVLWWRKSGKNVHHSLHVGVNSKSFKNVNNYRSSSHGEMHANCTVPQMNCFVHGADHWRTPPFWPERYGQFCFCQNSNNNTYWCIRTVNSTHNFLYCEFITEFISFYDLNADPYQLHNIIWSMPLGVLEQLSRQLELLRTCQGHAQCEHYSSPIWHLPFMESDNNSFN</sequence>
<evidence type="ECO:0000256" key="1">
    <source>
        <dbReference type="ARBA" id="ARBA00001913"/>
    </source>
</evidence>
<dbReference type="GO" id="GO:0005783">
    <property type="term" value="C:endoplasmic reticulum"/>
    <property type="evidence" value="ECO:0007669"/>
    <property type="project" value="UniProtKB-SubCell"/>
</dbReference>
<comment type="similarity">
    <text evidence="5">Belongs to the sulfatase family.</text>
</comment>
<dbReference type="InterPro" id="IPR017850">
    <property type="entry name" value="Alkaline_phosphatase_core_sf"/>
</dbReference>
<dbReference type="PANTHER" id="PTHR43108">
    <property type="entry name" value="N-ACETYLGLUCOSAMINE-6-SULFATASE FAMILY MEMBER"/>
    <property type="match status" value="1"/>
</dbReference>